<evidence type="ECO:0000313" key="2">
    <source>
        <dbReference type="Proteomes" id="UP001417504"/>
    </source>
</evidence>
<name>A0AAP0PN59_9MAGN</name>
<keyword evidence="2" id="KW-1185">Reference proteome</keyword>
<proteinExistence type="predicted"/>
<protein>
    <submittedName>
        <fullName evidence="1">Uncharacterized protein</fullName>
    </submittedName>
</protein>
<dbReference type="Proteomes" id="UP001417504">
    <property type="component" value="Unassembled WGS sequence"/>
</dbReference>
<evidence type="ECO:0000313" key="1">
    <source>
        <dbReference type="EMBL" id="KAK9146906.1"/>
    </source>
</evidence>
<gene>
    <name evidence="1" type="ORF">Sjap_006809</name>
</gene>
<dbReference type="AlphaFoldDB" id="A0AAP0PN59"/>
<comment type="caution">
    <text evidence="1">The sequence shown here is derived from an EMBL/GenBank/DDBJ whole genome shotgun (WGS) entry which is preliminary data.</text>
</comment>
<dbReference type="EMBL" id="JBBNAE010000002">
    <property type="protein sequence ID" value="KAK9146906.1"/>
    <property type="molecule type" value="Genomic_DNA"/>
</dbReference>
<accession>A0AAP0PN59</accession>
<sequence length="60" mass="6500">MAIIFEIENGVAHLGVGIGVFCPEDVERDMDLTELLVLEQCPLAVEPKHKVVVLVLSVGN</sequence>
<organism evidence="1 2">
    <name type="scientific">Stephania japonica</name>
    <dbReference type="NCBI Taxonomy" id="461633"/>
    <lineage>
        <taxon>Eukaryota</taxon>
        <taxon>Viridiplantae</taxon>
        <taxon>Streptophyta</taxon>
        <taxon>Embryophyta</taxon>
        <taxon>Tracheophyta</taxon>
        <taxon>Spermatophyta</taxon>
        <taxon>Magnoliopsida</taxon>
        <taxon>Ranunculales</taxon>
        <taxon>Menispermaceae</taxon>
        <taxon>Menispermoideae</taxon>
        <taxon>Cissampelideae</taxon>
        <taxon>Stephania</taxon>
    </lineage>
</organism>
<reference evidence="1 2" key="1">
    <citation type="submission" date="2024-01" db="EMBL/GenBank/DDBJ databases">
        <title>Genome assemblies of Stephania.</title>
        <authorList>
            <person name="Yang L."/>
        </authorList>
    </citation>
    <scope>NUCLEOTIDE SEQUENCE [LARGE SCALE GENOMIC DNA]</scope>
    <source>
        <strain evidence="1">QJT</strain>
        <tissue evidence="1">Leaf</tissue>
    </source>
</reference>